<dbReference type="EMBL" id="LSSN01004791">
    <property type="protein sequence ID" value="OMJ10876.1"/>
    <property type="molecule type" value="Genomic_DNA"/>
</dbReference>
<dbReference type="OrthoDB" id="5717749at2759"/>
<organism evidence="2 4">
    <name type="scientific">Smittium culicis</name>
    <dbReference type="NCBI Taxonomy" id="133412"/>
    <lineage>
        <taxon>Eukaryota</taxon>
        <taxon>Fungi</taxon>
        <taxon>Fungi incertae sedis</taxon>
        <taxon>Zoopagomycota</taxon>
        <taxon>Kickxellomycotina</taxon>
        <taxon>Harpellomycetes</taxon>
        <taxon>Harpellales</taxon>
        <taxon>Legeriomycetaceae</taxon>
        <taxon>Smittium</taxon>
    </lineage>
</organism>
<protein>
    <submittedName>
        <fullName evidence="2">Uncharacterized protein</fullName>
    </submittedName>
</protein>
<dbReference type="Proteomes" id="UP000187283">
    <property type="component" value="Unassembled WGS sequence"/>
</dbReference>
<gene>
    <name evidence="2" type="ORF">AYI70_g10061</name>
    <name evidence="3" type="ORF">AYI70_g3609</name>
</gene>
<sequence length="72" mass="8602">MLPTRRPDFSKLPPSTPQESSDSFDQGDPWEKKSISTPEESWDRINNETRKDDSRSYDNQNSDYKYNEKRWS</sequence>
<reference evidence="2 4" key="1">
    <citation type="submission" date="2017-01" db="EMBL/GenBank/DDBJ databases">
        <authorList>
            <person name="Mah S.A."/>
            <person name="Swanson W.J."/>
            <person name="Moy G.W."/>
            <person name="Vacquier V.D."/>
        </authorList>
    </citation>
    <scope>NUCLEOTIDE SEQUENCE [LARGE SCALE GENOMIC DNA]</scope>
    <source>
        <strain evidence="2 4">GSMNP</strain>
    </source>
</reference>
<proteinExistence type="predicted"/>
<keyword evidence="4" id="KW-1185">Reference proteome</keyword>
<evidence type="ECO:0000313" key="2">
    <source>
        <dbReference type="EMBL" id="OMJ10876.1"/>
    </source>
</evidence>
<evidence type="ECO:0000313" key="4">
    <source>
        <dbReference type="Proteomes" id="UP000187283"/>
    </source>
</evidence>
<feature type="compositionally biased region" description="Basic and acidic residues" evidence="1">
    <location>
        <begin position="41"/>
        <end position="56"/>
    </location>
</feature>
<comment type="caution">
    <text evidence="2">The sequence shown here is derived from an EMBL/GenBank/DDBJ whole genome shotgun (WGS) entry which is preliminary data.</text>
</comment>
<evidence type="ECO:0000256" key="1">
    <source>
        <dbReference type="SAM" id="MobiDB-lite"/>
    </source>
</evidence>
<evidence type="ECO:0000313" key="3">
    <source>
        <dbReference type="EMBL" id="OMJ21203.1"/>
    </source>
</evidence>
<accession>A0A1R1X8D2</accession>
<dbReference type="AlphaFoldDB" id="A0A1R1X8D2"/>
<feature type="region of interest" description="Disordered" evidence="1">
    <location>
        <begin position="1"/>
        <end position="72"/>
    </location>
</feature>
<dbReference type="EMBL" id="LSSN01001061">
    <property type="protein sequence ID" value="OMJ21203.1"/>
    <property type="molecule type" value="Genomic_DNA"/>
</dbReference>
<name>A0A1R1X8D2_9FUNG</name>